<feature type="compositionally biased region" description="Polar residues" evidence="1">
    <location>
        <begin position="264"/>
        <end position="277"/>
    </location>
</feature>
<dbReference type="EMBL" id="AJWK01008464">
    <property type="status" value="NOT_ANNOTATED_CDS"/>
    <property type="molecule type" value="Genomic_DNA"/>
</dbReference>
<feature type="region of interest" description="Disordered" evidence="1">
    <location>
        <begin position="88"/>
        <end position="169"/>
    </location>
</feature>
<dbReference type="VEuPathDB" id="VectorBase:LLOJ002577"/>
<sequence>MYADKPDYAMLGGLFERSMKRRGIKETDPYDWEKTDSGTGATVINPNSIHNNLRNEHMLCNITQMTVAASNASNIDQIVQPWRDSVLASTPEPMNHDKVDKNCNSPALTQPTPSLVPQQRSQAPSIKVHLPDNHDGGKKAQFHITSSVSSPVKKPAHSEQQPERPDEDHEAMVQMQPHLYRIVQQNRGVVRSASGRRQGVLRTSSSTRVVQRDHSVTFAVIDDDNVSALQQITRGGAGAVTLASQWKSQFDDSEETTDNEWRQEQNSQQHSIQSKPRQQCRKTKINITGIENYKNLQDYLPHCWSEPALGTTLRRDLAPPILQQAAFDKTVFQLDVMRNIGVRGESPEKQTEDDEAEEEEEEKPKTTAATLVGSLPNIVLQDFPVLPPQIVAEVPEISIVDEQSRYLECAVSGKLEIRVFPLGPRIVE</sequence>
<evidence type="ECO:0000313" key="2">
    <source>
        <dbReference type="EnsemblMetazoa" id="LLOJ002577-PA"/>
    </source>
</evidence>
<protein>
    <submittedName>
        <fullName evidence="2">Uncharacterized protein</fullName>
    </submittedName>
</protein>
<name>A0A1B0CE07_LUTLO</name>
<dbReference type="Proteomes" id="UP000092461">
    <property type="component" value="Unassembled WGS sequence"/>
</dbReference>
<keyword evidence="3" id="KW-1185">Reference proteome</keyword>
<feature type="region of interest" description="Disordered" evidence="1">
    <location>
        <begin position="250"/>
        <end position="280"/>
    </location>
</feature>
<feature type="compositionally biased region" description="Basic and acidic residues" evidence="1">
    <location>
        <begin position="156"/>
        <end position="169"/>
    </location>
</feature>
<feature type="compositionally biased region" description="Polar residues" evidence="1">
    <location>
        <begin position="102"/>
        <end position="124"/>
    </location>
</feature>
<dbReference type="VEuPathDB" id="VectorBase:LLONM1_001689"/>
<dbReference type="EnsemblMetazoa" id="LLOJ002577-RA">
    <property type="protein sequence ID" value="LLOJ002577-PA"/>
    <property type="gene ID" value="LLOJ002577"/>
</dbReference>
<organism evidence="2 3">
    <name type="scientific">Lutzomyia longipalpis</name>
    <name type="common">Sand fly</name>
    <dbReference type="NCBI Taxonomy" id="7200"/>
    <lineage>
        <taxon>Eukaryota</taxon>
        <taxon>Metazoa</taxon>
        <taxon>Ecdysozoa</taxon>
        <taxon>Arthropoda</taxon>
        <taxon>Hexapoda</taxon>
        <taxon>Insecta</taxon>
        <taxon>Pterygota</taxon>
        <taxon>Neoptera</taxon>
        <taxon>Endopterygota</taxon>
        <taxon>Diptera</taxon>
        <taxon>Nematocera</taxon>
        <taxon>Psychodoidea</taxon>
        <taxon>Psychodidae</taxon>
        <taxon>Lutzomyia</taxon>
        <taxon>Lutzomyia</taxon>
    </lineage>
</organism>
<feature type="compositionally biased region" description="Basic and acidic residues" evidence="1">
    <location>
        <begin position="129"/>
        <end position="138"/>
    </location>
</feature>
<proteinExistence type="predicted"/>
<feature type="region of interest" description="Disordered" evidence="1">
    <location>
        <begin position="343"/>
        <end position="366"/>
    </location>
</feature>
<reference evidence="2" key="1">
    <citation type="submission" date="2020-05" db="UniProtKB">
        <authorList>
            <consortium name="EnsemblMetazoa"/>
        </authorList>
    </citation>
    <scope>IDENTIFICATION</scope>
    <source>
        <strain evidence="2">Jacobina</strain>
    </source>
</reference>
<feature type="compositionally biased region" description="Acidic residues" evidence="1">
    <location>
        <begin position="351"/>
        <end position="361"/>
    </location>
</feature>
<evidence type="ECO:0000313" key="3">
    <source>
        <dbReference type="Proteomes" id="UP000092461"/>
    </source>
</evidence>
<accession>A0A1B0CE07</accession>
<evidence type="ECO:0000256" key="1">
    <source>
        <dbReference type="SAM" id="MobiDB-lite"/>
    </source>
</evidence>
<dbReference type="AlphaFoldDB" id="A0A1B0CE07"/>